<name>G7Z8J6_AZOL4</name>
<evidence type="ECO:0000313" key="2">
    <source>
        <dbReference type="Proteomes" id="UP000005667"/>
    </source>
</evidence>
<keyword evidence="2" id="KW-1185">Reference proteome</keyword>
<gene>
    <name evidence="1" type="ordered locus">AZOLI_2047</name>
</gene>
<dbReference type="KEGG" id="ali:AZOLI_2047"/>
<protein>
    <submittedName>
        <fullName evidence="1">Uncharacterized protein</fullName>
    </submittedName>
</protein>
<dbReference type="SUPFAM" id="SSF48239">
    <property type="entry name" value="Terpenoid cyclases/Protein prenyltransferases"/>
    <property type="match status" value="1"/>
</dbReference>
<sequence length="537" mass="58269">MTTLRPVDVLVAAAALFGGRTLDDIDFKIRAFDVLSRLAPREGEDGFDRFDLLAAVEDFAGARPDAEILRLVRDLQMFERRDDGTFRRRDRIFLADLVEAGAGDSNRHTTPSLLIDVQEQLGGRVSPGVVAAMATLRQAWSNVLDVERATERSGLPCPPPFWRVDADGGLALFSAYPSSTAAADQFSLFAEAPLLVPTLNCPAWREGLATAEALLERCLQYIVPDGHRHGYSGALCVPDDDDYPGGTLPTVPTNALFVIALRLSATARIVGGLEPNVMLSAAVPGCVRFLLTMQLESGAWSIHRYIPGAFSGLDYRFLPDPYFTAITVTALKIAQPVLDNDLKAASHDALHRCAGFILAEARDEGEDGLAWHDRFEETGQLSVYATLQAAMSLLKIGNVVGDDGALRDAAFRGLAWAERHWRVGREGKQNIDQVKLRAPTATGPAQINMTWEQPGHAKAVSAFIEAFLDFGYTPAPATWSRIEEAVAVLLGEARDGFWTDFYMPDKRQSSNTATCAMTLARYIAAVGRLAGFSAAAG</sequence>
<dbReference type="InterPro" id="IPR008930">
    <property type="entry name" value="Terpenoid_cyclase/PrenylTrfase"/>
</dbReference>
<dbReference type="OrthoDB" id="9831164at2"/>
<dbReference type="AlphaFoldDB" id="G7Z8J6"/>
<reference evidence="2" key="1">
    <citation type="journal article" date="2011" name="PLoS Genet.">
        <title>Azospirillum genomes reveal transition of bacteria from aquatic to terrestrial environments.</title>
        <authorList>
            <person name="Wisniewski-Dye F."/>
            <person name="Borziak K."/>
            <person name="Khalsa-Moyers G."/>
            <person name="Alexandre G."/>
            <person name="Sukharnikov L.O."/>
            <person name="Wuichet K."/>
            <person name="Hurst G.B."/>
            <person name="McDonald W.H."/>
            <person name="Robertson J.S."/>
            <person name="Barbe V."/>
            <person name="Calteau A."/>
            <person name="Rouy Z."/>
            <person name="Mangenot S."/>
            <person name="Prigent-Combaret C."/>
            <person name="Normand P."/>
            <person name="Boyer M."/>
            <person name="Siguier P."/>
            <person name="Dessaux Y."/>
            <person name="Elmerich C."/>
            <person name="Condemine G."/>
            <person name="Krishnen G."/>
            <person name="Kennedy I."/>
            <person name="Paterson A.H."/>
            <person name="Gonzalez V."/>
            <person name="Mavingui P."/>
            <person name="Zhulin I.B."/>
        </authorList>
    </citation>
    <scope>NUCLEOTIDE SEQUENCE [LARGE SCALE GENOMIC DNA]</scope>
    <source>
        <strain evidence="2">4B</strain>
    </source>
</reference>
<proteinExistence type="predicted"/>
<dbReference type="HOGENOM" id="CLU_506857_0_0_5"/>
<accession>G7Z8J6</accession>
<organism evidence="1 2">
    <name type="scientific">Azospirillum lipoferum (strain 4B)</name>
    <dbReference type="NCBI Taxonomy" id="862719"/>
    <lineage>
        <taxon>Bacteria</taxon>
        <taxon>Pseudomonadati</taxon>
        <taxon>Pseudomonadota</taxon>
        <taxon>Alphaproteobacteria</taxon>
        <taxon>Rhodospirillales</taxon>
        <taxon>Azospirillaceae</taxon>
        <taxon>Azospirillum</taxon>
    </lineage>
</organism>
<evidence type="ECO:0000313" key="1">
    <source>
        <dbReference type="EMBL" id="CBS87285.1"/>
    </source>
</evidence>
<dbReference type="RefSeq" id="WP_014248278.1">
    <property type="nucleotide sequence ID" value="NC_016622.1"/>
</dbReference>
<dbReference type="EMBL" id="FQ311868">
    <property type="protein sequence ID" value="CBS87285.1"/>
    <property type="molecule type" value="Genomic_DNA"/>
</dbReference>
<dbReference type="Gene3D" id="1.50.10.20">
    <property type="match status" value="1"/>
</dbReference>
<dbReference type="Proteomes" id="UP000005667">
    <property type="component" value="Chromosome"/>
</dbReference>
<dbReference type="STRING" id="862719.AZOLI_2047"/>